<accession>M2UTS3</accession>
<feature type="signal peptide" evidence="1">
    <location>
        <begin position="1"/>
        <end position="15"/>
    </location>
</feature>
<dbReference type="OMA" id="YQIQDGN"/>
<reference evidence="2 3" key="1">
    <citation type="journal article" date="2012" name="PLoS Pathog.">
        <title>Diverse lifestyles and strategies of plant pathogenesis encoded in the genomes of eighteen Dothideomycetes fungi.</title>
        <authorList>
            <person name="Ohm R.A."/>
            <person name="Feau N."/>
            <person name="Henrissat B."/>
            <person name="Schoch C.L."/>
            <person name="Horwitz B.A."/>
            <person name="Barry K.W."/>
            <person name="Condon B.J."/>
            <person name="Copeland A.C."/>
            <person name="Dhillon B."/>
            <person name="Glaser F."/>
            <person name="Hesse C.N."/>
            <person name="Kosti I."/>
            <person name="LaButti K."/>
            <person name="Lindquist E.A."/>
            <person name="Lucas S."/>
            <person name="Salamov A.A."/>
            <person name="Bradshaw R.E."/>
            <person name="Ciuffetti L."/>
            <person name="Hamelin R.C."/>
            <person name="Kema G.H.J."/>
            <person name="Lawrence C."/>
            <person name="Scott J.A."/>
            <person name="Spatafora J.W."/>
            <person name="Turgeon B.G."/>
            <person name="de Wit P.J.G.M."/>
            <person name="Zhong S."/>
            <person name="Goodwin S.B."/>
            <person name="Grigoriev I.V."/>
        </authorList>
    </citation>
    <scope>NUCLEOTIDE SEQUENCE [LARGE SCALE GENOMIC DNA]</scope>
    <source>
        <strain evidence="3">C5 / ATCC 48332 / race O</strain>
    </source>
</reference>
<dbReference type="EMBL" id="KB445569">
    <property type="protein sequence ID" value="EMD96971.1"/>
    <property type="molecule type" value="Genomic_DNA"/>
</dbReference>
<dbReference type="HOGENOM" id="CLU_2263486_0_0_1"/>
<sequence>MKFAAVTFFAGLASAQQVITLSNALYSVVNDQASYQITVGDWFPCSDLFWALQINDEQGTSISIYRTVNDKSYYADNEIPFTGAIPVYQIQDGNVTVTLEPLE</sequence>
<name>M2UTS3_COCH5</name>
<organism evidence="2 3">
    <name type="scientific">Cochliobolus heterostrophus (strain C5 / ATCC 48332 / race O)</name>
    <name type="common">Southern corn leaf blight fungus</name>
    <name type="synonym">Bipolaris maydis</name>
    <dbReference type="NCBI Taxonomy" id="701091"/>
    <lineage>
        <taxon>Eukaryota</taxon>
        <taxon>Fungi</taxon>
        <taxon>Dikarya</taxon>
        <taxon>Ascomycota</taxon>
        <taxon>Pezizomycotina</taxon>
        <taxon>Dothideomycetes</taxon>
        <taxon>Pleosporomycetidae</taxon>
        <taxon>Pleosporales</taxon>
        <taxon>Pleosporineae</taxon>
        <taxon>Pleosporaceae</taxon>
        <taxon>Bipolaris</taxon>
    </lineage>
</organism>
<protein>
    <submittedName>
        <fullName evidence="2">Uncharacterized protein</fullName>
    </submittedName>
</protein>
<reference evidence="3" key="2">
    <citation type="journal article" date="2013" name="PLoS Genet.">
        <title>Comparative genome structure, secondary metabolite, and effector coding capacity across Cochliobolus pathogens.</title>
        <authorList>
            <person name="Condon B.J."/>
            <person name="Leng Y."/>
            <person name="Wu D."/>
            <person name="Bushley K.E."/>
            <person name="Ohm R.A."/>
            <person name="Otillar R."/>
            <person name="Martin J."/>
            <person name="Schackwitz W."/>
            <person name="Grimwood J."/>
            <person name="MohdZainudin N."/>
            <person name="Xue C."/>
            <person name="Wang R."/>
            <person name="Manning V.A."/>
            <person name="Dhillon B."/>
            <person name="Tu Z.J."/>
            <person name="Steffenson B.J."/>
            <person name="Salamov A."/>
            <person name="Sun H."/>
            <person name="Lowry S."/>
            <person name="LaButti K."/>
            <person name="Han J."/>
            <person name="Copeland A."/>
            <person name="Lindquist E."/>
            <person name="Barry K."/>
            <person name="Schmutz J."/>
            <person name="Baker S.E."/>
            <person name="Ciuffetti L.M."/>
            <person name="Grigoriev I.V."/>
            <person name="Zhong S."/>
            <person name="Turgeon B.G."/>
        </authorList>
    </citation>
    <scope>NUCLEOTIDE SEQUENCE [LARGE SCALE GENOMIC DNA]</scope>
    <source>
        <strain evidence="3">C5 / ATCC 48332 / race O</strain>
    </source>
</reference>
<feature type="chain" id="PRO_5012700567" evidence="1">
    <location>
        <begin position="16"/>
        <end position="103"/>
    </location>
</feature>
<dbReference type="AlphaFoldDB" id="M2UTS3"/>
<keyword evidence="3" id="KW-1185">Reference proteome</keyword>
<dbReference type="OrthoDB" id="3690582at2759"/>
<evidence type="ECO:0000313" key="2">
    <source>
        <dbReference type="EMBL" id="EMD96971.1"/>
    </source>
</evidence>
<proteinExistence type="predicted"/>
<dbReference type="Proteomes" id="UP000016936">
    <property type="component" value="Unassembled WGS sequence"/>
</dbReference>
<evidence type="ECO:0000256" key="1">
    <source>
        <dbReference type="SAM" id="SignalP"/>
    </source>
</evidence>
<keyword evidence="1" id="KW-0732">Signal</keyword>
<gene>
    <name evidence="2" type="ORF">COCHEDRAFT_1150646</name>
</gene>
<evidence type="ECO:0000313" key="3">
    <source>
        <dbReference type="Proteomes" id="UP000016936"/>
    </source>
</evidence>